<evidence type="ECO:0000256" key="4">
    <source>
        <dbReference type="ARBA" id="ARBA00013346"/>
    </source>
</evidence>
<dbReference type="PROSITE" id="PS01279">
    <property type="entry name" value="PCMT"/>
    <property type="match status" value="1"/>
</dbReference>
<dbReference type="GO" id="GO:0032259">
    <property type="term" value="P:methylation"/>
    <property type="evidence" value="ECO:0007669"/>
    <property type="project" value="UniProtKB-KW"/>
</dbReference>
<comment type="subcellular location">
    <subcellularLocation>
        <location evidence="1">Cytoplasm</location>
    </subcellularLocation>
</comment>
<keyword evidence="6 10" id="KW-0489">Methyltransferase</keyword>
<sequence>MSFSELRKNMVQNQLIKRGIKDERVLSAMGSIPREIFVSDHLRNSAYDDSPLLIGNEQTISQPYIVAKMTELLEVKNDHIVLEIGTGSGYQAAVLSQLALRVFTIERITDLRKSSEANLKSMNITNVFVINGDGTIGLSQYAPFDRIMVTAAGPKIPKNLIDQMKDNSIIVMPVGDMKEQKLIRGVKAGGKFEIEEHDLCRFVPLLGKYGFSDVGV</sequence>
<dbReference type="PANTHER" id="PTHR11579">
    <property type="entry name" value="PROTEIN-L-ISOASPARTATE O-METHYLTRANSFERASE"/>
    <property type="match status" value="1"/>
</dbReference>
<keyword evidence="8" id="KW-0949">S-adenosyl-L-methionine</keyword>
<keyword evidence="5" id="KW-0963">Cytoplasm</keyword>
<name>A0A350H8J7_UNCW3</name>
<accession>A0A350H8J7</accession>
<dbReference type="GO" id="GO:0030091">
    <property type="term" value="P:protein repair"/>
    <property type="evidence" value="ECO:0007669"/>
    <property type="project" value="UniProtKB-UniRule"/>
</dbReference>
<organism evidence="10 11">
    <name type="scientific">candidate division WOR-3 bacterium</name>
    <dbReference type="NCBI Taxonomy" id="2052148"/>
    <lineage>
        <taxon>Bacteria</taxon>
        <taxon>Bacteria division WOR-3</taxon>
    </lineage>
</organism>
<evidence type="ECO:0000256" key="8">
    <source>
        <dbReference type="ARBA" id="ARBA00022691"/>
    </source>
</evidence>
<dbReference type="EMBL" id="DMZY01000051">
    <property type="protein sequence ID" value="HAV91863.1"/>
    <property type="molecule type" value="Genomic_DNA"/>
</dbReference>
<gene>
    <name evidence="10" type="ORF">DCW38_01610</name>
</gene>
<evidence type="ECO:0000256" key="1">
    <source>
        <dbReference type="ARBA" id="ARBA00004496"/>
    </source>
</evidence>
<comment type="caution">
    <text evidence="10">The sequence shown here is derived from an EMBL/GenBank/DDBJ whole genome shotgun (WGS) entry which is preliminary data.</text>
</comment>
<dbReference type="NCBIfam" id="NF001453">
    <property type="entry name" value="PRK00312.1"/>
    <property type="match status" value="1"/>
</dbReference>
<feature type="non-terminal residue" evidence="10">
    <location>
        <position position="216"/>
    </location>
</feature>
<dbReference type="FunFam" id="3.40.50.150:FF:000010">
    <property type="entry name" value="Protein-L-isoaspartate O-methyltransferase"/>
    <property type="match status" value="1"/>
</dbReference>
<evidence type="ECO:0000313" key="10">
    <source>
        <dbReference type="EMBL" id="HAV91863.1"/>
    </source>
</evidence>
<dbReference type="Gene3D" id="3.40.50.150">
    <property type="entry name" value="Vaccinia Virus protein VP39"/>
    <property type="match status" value="1"/>
</dbReference>
<evidence type="ECO:0000256" key="2">
    <source>
        <dbReference type="ARBA" id="ARBA00005369"/>
    </source>
</evidence>
<dbReference type="InterPro" id="IPR000682">
    <property type="entry name" value="PCMT"/>
</dbReference>
<reference evidence="10 11" key="1">
    <citation type="journal article" date="2018" name="Nat. Biotechnol.">
        <title>A standardized bacterial taxonomy based on genome phylogeny substantially revises the tree of life.</title>
        <authorList>
            <person name="Parks D.H."/>
            <person name="Chuvochina M."/>
            <person name="Waite D.W."/>
            <person name="Rinke C."/>
            <person name="Skarshewski A."/>
            <person name="Chaumeil P.A."/>
            <person name="Hugenholtz P."/>
        </authorList>
    </citation>
    <scope>NUCLEOTIDE SEQUENCE [LARGE SCALE GENOMIC DNA]</scope>
    <source>
        <strain evidence="10">UBA9956</strain>
    </source>
</reference>
<dbReference type="GO" id="GO:0005737">
    <property type="term" value="C:cytoplasm"/>
    <property type="evidence" value="ECO:0007669"/>
    <property type="project" value="UniProtKB-SubCell"/>
</dbReference>
<proteinExistence type="inferred from homology"/>
<evidence type="ECO:0000256" key="9">
    <source>
        <dbReference type="NCBIfam" id="TIGR00080"/>
    </source>
</evidence>
<dbReference type="HAMAP" id="MF_00090">
    <property type="entry name" value="PIMT"/>
    <property type="match status" value="1"/>
</dbReference>
<dbReference type="Proteomes" id="UP000264062">
    <property type="component" value="Unassembled WGS sequence"/>
</dbReference>
<dbReference type="GO" id="GO:0004719">
    <property type="term" value="F:protein-L-isoaspartate (D-aspartate) O-methyltransferase activity"/>
    <property type="evidence" value="ECO:0007669"/>
    <property type="project" value="UniProtKB-UniRule"/>
</dbReference>
<dbReference type="AlphaFoldDB" id="A0A350H8J7"/>
<dbReference type="EC" id="2.1.1.77" evidence="3 9"/>
<protein>
    <recommendedName>
        <fullName evidence="4 9">Protein-L-isoaspartate O-methyltransferase</fullName>
        <ecNumber evidence="3 9">2.1.1.77</ecNumber>
    </recommendedName>
</protein>
<evidence type="ECO:0000256" key="6">
    <source>
        <dbReference type="ARBA" id="ARBA00022603"/>
    </source>
</evidence>
<keyword evidence="7 10" id="KW-0808">Transferase</keyword>
<comment type="similarity">
    <text evidence="2">Belongs to the methyltransferase superfamily. L-isoaspartyl/D-aspartyl protein methyltransferase family.</text>
</comment>
<evidence type="ECO:0000313" key="11">
    <source>
        <dbReference type="Proteomes" id="UP000264062"/>
    </source>
</evidence>
<dbReference type="SUPFAM" id="SSF53335">
    <property type="entry name" value="S-adenosyl-L-methionine-dependent methyltransferases"/>
    <property type="match status" value="1"/>
</dbReference>
<dbReference type="NCBIfam" id="TIGR00080">
    <property type="entry name" value="pimt"/>
    <property type="match status" value="1"/>
</dbReference>
<evidence type="ECO:0000256" key="7">
    <source>
        <dbReference type="ARBA" id="ARBA00022679"/>
    </source>
</evidence>
<dbReference type="PANTHER" id="PTHR11579:SF0">
    <property type="entry name" value="PROTEIN-L-ISOASPARTATE(D-ASPARTATE) O-METHYLTRANSFERASE"/>
    <property type="match status" value="1"/>
</dbReference>
<evidence type="ECO:0000256" key="3">
    <source>
        <dbReference type="ARBA" id="ARBA00011890"/>
    </source>
</evidence>
<dbReference type="Pfam" id="PF01135">
    <property type="entry name" value="PCMT"/>
    <property type="match status" value="1"/>
</dbReference>
<evidence type="ECO:0000256" key="5">
    <source>
        <dbReference type="ARBA" id="ARBA00022490"/>
    </source>
</evidence>
<dbReference type="InterPro" id="IPR029063">
    <property type="entry name" value="SAM-dependent_MTases_sf"/>
</dbReference>